<reference evidence="1" key="1">
    <citation type="submission" date="2019-04" db="EMBL/GenBank/DDBJ databases">
        <title>Sequencing of skin fungus with MAO and IRED activity.</title>
        <authorList>
            <person name="Marsaioli A.J."/>
            <person name="Bonatto J.M.C."/>
            <person name="Reis Junior O."/>
        </authorList>
    </citation>
    <scope>NUCLEOTIDE SEQUENCE</scope>
    <source>
        <strain evidence="1">30M1</strain>
    </source>
</reference>
<protein>
    <submittedName>
        <fullName evidence="1">Dityrosine synthesis enzyme</fullName>
    </submittedName>
</protein>
<dbReference type="Pfam" id="PF05141">
    <property type="entry name" value="DIT1_PvcA"/>
    <property type="match status" value="1"/>
</dbReference>
<dbReference type="PANTHER" id="PTHR37285:SF5">
    <property type="entry name" value="SPORE WALL MATURATION PROTEIN DIT1"/>
    <property type="match status" value="1"/>
</dbReference>
<dbReference type="AlphaFoldDB" id="A0A9P4TN39"/>
<accession>A0A9P4TN39</accession>
<name>A0A9P4TN39_CURKU</name>
<keyword evidence="2" id="KW-1185">Reference proteome</keyword>
<dbReference type="Proteomes" id="UP000801428">
    <property type="component" value="Unassembled WGS sequence"/>
</dbReference>
<sequence length="686" mass="76042">MAPFNKGVSTYHCIQGLYWRESNGDLLAVEGSNSKSLPEAWPKIKDVICAANASWTRVQLPSGKEIKSLQLSNEIPALQKIKSNFPPSFEKEDLHTLVAEIQHDNGRILGMITSKPKSLASDNFSIWAERFILLETQFQPFNSLSDSSTPWAAKNRETCETIAEIFERKLKNLSKDDQWEVCGREGFLNRVYGFVDKNLPILLALPAFPCKSPNPNKAGGIMPDLAENIALDVLYGFIKEVNAVYEPGATMWIINDGHVFSDCIGVDDEMIDTYDACMAEIYKERFPGQTAPVPAMDFKGLKNIFNADSEGFQSLKKVAGNVHKMPHPVKTKMTGEAELCRRLMLGIGGADRAFIRSLIEQQEPETLSLYRGQTRFMLEDLADVPSVKSLSGKQKKKTAALVAEEMISRNQGYSNLVELLLPNYVRLSIHAHNNKGPKFAIRLLPKHMVRPIDDLENRLEPVAAYEFQIPTPWHNCMIKVEGDEFVYLARSAVAKKALASSQYTGSWVNGPDGSYFNLKRATARAAPTPTKLVIPQMTVEKVTIFDQKKGPIVVVSPMAERQNPIVICSPVVGRKSPIVVTNPSDGSRPIVICSPQARRSASSLWATGLQKVRNPVGSPIVRTKTSIAICSSATEKSGTSTAQSPVEPRTFKRVDSHWVRPGEQMPTSRLRSFITANISQLRSQAV</sequence>
<comment type="caution">
    <text evidence="1">The sequence shown here is derived from an EMBL/GenBank/DDBJ whole genome shotgun (WGS) entry which is preliminary data.</text>
</comment>
<dbReference type="PANTHER" id="PTHR37285">
    <property type="entry name" value="SPORE WALL MATURATION PROTEIN DIT1"/>
    <property type="match status" value="1"/>
</dbReference>
<evidence type="ECO:0000313" key="1">
    <source>
        <dbReference type="EMBL" id="KAF3010647.1"/>
    </source>
</evidence>
<dbReference type="InterPro" id="IPR007817">
    <property type="entry name" value="Isocyanide_synthase_DIT1"/>
</dbReference>
<gene>
    <name evidence="1" type="primary">DIT1</name>
    <name evidence="1" type="ORF">E8E13_004581</name>
</gene>
<organism evidence="1 2">
    <name type="scientific">Curvularia kusanoi</name>
    <name type="common">Cochliobolus kusanoi</name>
    <dbReference type="NCBI Taxonomy" id="90978"/>
    <lineage>
        <taxon>Eukaryota</taxon>
        <taxon>Fungi</taxon>
        <taxon>Dikarya</taxon>
        <taxon>Ascomycota</taxon>
        <taxon>Pezizomycotina</taxon>
        <taxon>Dothideomycetes</taxon>
        <taxon>Pleosporomycetidae</taxon>
        <taxon>Pleosporales</taxon>
        <taxon>Pleosporineae</taxon>
        <taxon>Pleosporaceae</taxon>
        <taxon>Curvularia</taxon>
    </lineage>
</organism>
<proteinExistence type="predicted"/>
<evidence type="ECO:0000313" key="2">
    <source>
        <dbReference type="Proteomes" id="UP000801428"/>
    </source>
</evidence>
<dbReference type="EMBL" id="SWKU01000001">
    <property type="protein sequence ID" value="KAF3010647.1"/>
    <property type="molecule type" value="Genomic_DNA"/>
</dbReference>
<dbReference type="OrthoDB" id="429813at2759"/>